<feature type="transmembrane region" description="Helical" evidence="1">
    <location>
        <begin position="72"/>
        <end position="96"/>
    </location>
</feature>
<keyword evidence="2" id="KW-0732">Signal</keyword>
<reference evidence="3" key="1">
    <citation type="submission" date="2021-09" db="EMBL/GenBank/DDBJ databases">
        <authorList>
            <consortium name="AG Swart"/>
            <person name="Singh M."/>
            <person name="Singh A."/>
            <person name="Seah K."/>
            <person name="Emmerich C."/>
        </authorList>
    </citation>
    <scope>NUCLEOTIDE SEQUENCE</scope>
    <source>
        <strain evidence="3">ATCC30299</strain>
    </source>
</reference>
<keyword evidence="1" id="KW-0812">Transmembrane</keyword>
<sequence>MRRYLVFALLVLGCVTLESKQYSTDTDGNKKFLQALSEPRILKFSGQPTNLMQLSNDGSGEDDDGLEDDTKVLSVFLLNFIVCVICCGMVQGVMILSKKMNSELNLLKKNYKQYQGYMKFREFRKAYADEQKKKESENN</sequence>
<keyword evidence="1" id="KW-1133">Transmembrane helix</keyword>
<dbReference type="Proteomes" id="UP001162131">
    <property type="component" value="Unassembled WGS sequence"/>
</dbReference>
<feature type="signal peptide" evidence="2">
    <location>
        <begin position="1"/>
        <end position="19"/>
    </location>
</feature>
<evidence type="ECO:0000256" key="1">
    <source>
        <dbReference type="SAM" id="Phobius"/>
    </source>
</evidence>
<gene>
    <name evidence="3" type="ORF">BSTOLATCC_MIC15768</name>
</gene>
<dbReference type="EMBL" id="CAJZBQ010000015">
    <property type="protein sequence ID" value="CAG9316337.1"/>
    <property type="molecule type" value="Genomic_DNA"/>
</dbReference>
<protein>
    <submittedName>
        <fullName evidence="3">Uncharacterized protein</fullName>
    </submittedName>
</protein>
<feature type="chain" id="PRO_5043515895" evidence="2">
    <location>
        <begin position="20"/>
        <end position="139"/>
    </location>
</feature>
<organism evidence="3 4">
    <name type="scientific">Blepharisma stoltei</name>
    <dbReference type="NCBI Taxonomy" id="1481888"/>
    <lineage>
        <taxon>Eukaryota</taxon>
        <taxon>Sar</taxon>
        <taxon>Alveolata</taxon>
        <taxon>Ciliophora</taxon>
        <taxon>Postciliodesmatophora</taxon>
        <taxon>Heterotrichea</taxon>
        <taxon>Heterotrichida</taxon>
        <taxon>Blepharismidae</taxon>
        <taxon>Blepharisma</taxon>
    </lineage>
</organism>
<evidence type="ECO:0000256" key="2">
    <source>
        <dbReference type="SAM" id="SignalP"/>
    </source>
</evidence>
<dbReference type="AlphaFoldDB" id="A0AAU9IPD9"/>
<name>A0AAU9IPD9_9CILI</name>
<keyword evidence="4" id="KW-1185">Reference proteome</keyword>
<proteinExistence type="predicted"/>
<comment type="caution">
    <text evidence="3">The sequence shown here is derived from an EMBL/GenBank/DDBJ whole genome shotgun (WGS) entry which is preliminary data.</text>
</comment>
<evidence type="ECO:0000313" key="3">
    <source>
        <dbReference type="EMBL" id="CAG9316337.1"/>
    </source>
</evidence>
<keyword evidence="1" id="KW-0472">Membrane</keyword>
<accession>A0AAU9IPD9</accession>
<evidence type="ECO:0000313" key="4">
    <source>
        <dbReference type="Proteomes" id="UP001162131"/>
    </source>
</evidence>